<accession>A0A9D6V203</accession>
<dbReference type="Gene3D" id="3.30.420.130">
    <property type="entry name" value="Dinitrogenase iron-molybdenum cofactor biosynthesis domain"/>
    <property type="match status" value="1"/>
</dbReference>
<name>A0A9D6V203_9BACT</name>
<dbReference type="CDD" id="cd01335">
    <property type="entry name" value="Radical_SAM"/>
    <property type="match status" value="1"/>
</dbReference>
<keyword evidence="8" id="KW-0479">Metal-binding</keyword>
<dbReference type="SFLD" id="SFLDG01067">
    <property type="entry name" value="SPASM/twitch_domain_containing"/>
    <property type="match status" value="1"/>
</dbReference>
<reference evidence="16" key="1">
    <citation type="submission" date="2020-07" db="EMBL/GenBank/DDBJ databases">
        <title>Huge and variable diversity of episymbiotic CPR bacteria and DPANN archaea in groundwater ecosystems.</title>
        <authorList>
            <person name="He C.Y."/>
            <person name="Keren R."/>
            <person name="Whittaker M."/>
            <person name="Farag I.F."/>
            <person name="Doudna J."/>
            <person name="Cate J.H.D."/>
            <person name="Banfield J.F."/>
        </authorList>
    </citation>
    <scope>NUCLEOTIDE SEQUENCE</scope>
    <source>
        <strain evidence="16">NC_groundwater_1664_Pr3_B-0.1um_52_9</strain>
    </source>
</reference>
<evidence type="ECO:0000256" key="9">
    <source>
        <dbReference type="ARBA" id="ARBA00023004"/>
    </source>
</evidence>
<organism evidence="16 17">
    <name type="scientific">Desulfomonile tiedjei</name>
    <dbReference type="NCBI Taxonomy" id="2358"/>
    <lineage>
        <taxon>Bacteria</taxon>
        <taxon>Pseudomonadati</taxon>
        <taxon>Thermodesulfobacteriota</taxon>
        <taxon>Desulfomonilia</taxon>
        <taxon>Desulfomonilales</taxon>
        <taxon>Desulfomonilaceae</taxon>
        <taxon>Desulfomonile</taxon>
    </lineage>
</organism>
<dbReference type="SUPFAM" id="SSF102114">
    <property type="entry name" value="Radical SAM enzymes"/>
    <property type="match status" value="1"/>
</dbReference>
<gene>
    <name evidence="16" type="ORF">HY912_10830</name>
</gene>
<evidence type="ECO:0000256" key="14">
    <source>
        <dbReference type="ARBA" id="ARBA00032102"/>
    </source>
</evidence>
<comment type="cofactor">
    <cofactor evidence="1">
        <name>[4Fe-4S] cluster</name>
        <dbReference type="ChEBI" id="CHEBI:49883"/>
    </cofactor>
</comment>
<evidence type="ECO:0000256" key="3">
    <source>
        <dbReference type="ARBA" id="ARBA00005155"/>
    </source>
</evidence>
<evidence type="ECO:0000256" key="1">
    <source>
        <dbReference type="ARBA" id="ARBA00001966"/>
    </source>
</evidence>
<evidence type="ECO:0000256" key="6">
    <source>
        <dbReference type="ARBA" id="ARBA00022485"/>
    </source>
</evidence>
<dbReference type="SFLD" id="SFLDS00029">
    <property type="entry name" value="Radical_SAM"/>
    <property type="match status" value="1"/>
</dbReference>
<dbReference type="Proteomes" id="UP000807825">
    <property type="component" value="Unassembled WGS sequence"/>
</dbReference>
<keyword evidence="10" id="KW-0411">Iron-sulfur</keyword>
<dbReference type="InterPro" id="IPR003731">
    <property type="entry name" value="Di-Nase_FeMo-co_biosynth"/>
</dbReference>
<dbReference type="InterPro" id="IPR036105">
    <property type="entry name" value="DiNase_FeMo-co_biosyn_sf"/>
</dbReference>
<evidence type="ECO:0000256" key="12">
    <source>
        <dbReference type="ARBA" id="ARBA00023239"/>
    </source>
</evidence>
<evidence type="ECO:0000256" key="11">
    <source>
        <dbReference type="ARBA" id="ARBA00023231"/>
    </source>
</evidence>
<dbReference type="EMBL" id="JACRDE010000293">
    <property type="protein sequence ID" value="MBI5249977.1"/>
    <property type="molecule type" value="Genomic_DNA"/>
</dbReference>
<dbReference type="SFLD" id="SFLDG01068">
    <property type="entry name" value="FeMo_cofactor_biosynthesis_pro"/>
    <property type="match status" value="1"/>
</dbReference>
<evidence type="ECO:0000313" key="16">
    <source>
        <dbReference type="EMBL" id="MBI5249977.1"/>
    </source>
</evidence>
<evidence type="ECO:0000256" key="10">
    <source>
        <dbReference type="ARBA" id="ARBA00023014"/>
    </source>
</evidence>
<dbReference type="Pfam" id="PF02579">
    <property type="entry name" value="Nitro_FeMo-Co"/>
    <property type="match status" value="1"/>
</dbReference>
<keyword evidence="12" id="KW-0456">Lyase</keyword>
<dbReference type="SFLD" id="SFLDF00281">
    <property type="entry name" value="FeMo_cofactor_biosynthesis_pro"/>
    <property type="match status" value="1"/>
</dbReference>
<evidence type="ECO:0000259" key="15">
    <source>
        <dbReference type="PROSITE" id="PS51918"/>
    </source>
</evidence>
<keyword evidence="6" id="KW-0004">4Fe-4S</keyword>
<comment type="function">
    <text evidence="2">Involved in the biosynthesis of the iron-molybdenum cofactor (FeMo-co or M-cluster) found in the dinitrogenase enzyme of the nitrogenase complex in nitrogen-fixing microorganisms. NifB catalyzes the crucial step of radical SAM-dependent carbide insertion that occurs concomitant with the insertion of a 9th sulfur and the rearrangement/coupling of two [4Fe-4S] clusters into a [8Fe-9S-C] cluster, the precursor to the M-cluster.</text>
</comment>
<dbReference type="Gene3D" id="3.20.20.70">
    <property type="entry name" value="Aldolase class I"/>
    <property type="match status" value="1"/>
</dbReference>
<dbReference type="AlphaFoldDB" id="A0A9D6V203"/>
<dbReference type="GO" id="GO:0046872">
    <property type="term" value="F:metal ion binding"/>
    <property type="evidence" value="ECO:0007669"/>
    <property type="project" value="UniProtKB-KW"/>
</dbReference>
<dbReference type="GO" id="GO:0051539">
    <property type="term" value="F:4 iron, 4 sulfur cluster binding"/>
    <property type="evidence" value="ECO:0007669"/>
    <property type="project" value="UniProtKB-KW"/>
</dbReference>
<dbReference type="InterPro" id="IPR007197">
    <property type="entry name" value="rSAM"/>
</dbReference>
<evidence type="ECO:0000313" key="17">
    <source>
        <dbReference type="Proteomes" id="UP000807825"/>
    </source>
</evidence>
<evidence type="ECO:0000256" key="13">
    <source>
        <dbReference type="ARBA" id="ARBA00030926"/>
    </source>
</evidence>
<evidence type="ECO:0000256" key="2">
    <source>
        <dbReference type="ARBA" id="ARBA00003522"/>
    </source>
</evidence>
<sequence>MSAGLDTSRHPCFNVEAKGKCGRVHLPVAPDCNIKCNYCNRKYDCVNESRPGVTSCVLTPKQAIRYLERVLEKAPNITVAGIAGPGDAFANPDLTMEALRLIRERFPDLLLCLATNGLNLSPYVKELAEWKVSHVTVTVNAVDPAIGARVYSWVRDRKVIYRQRDAAELLLKRQLEGIAALKAHGITVKVNTIVIPGINDSHVMEVSRKMAEMGVDIQNCMTMYPNSGTVFADIPEPSQEQMALIRAEAENILPQMKHCTRCRADAVGLLEKDMSAEFRDCMSGCASGAALDIQEKPYVAAATFEGVLVNQHLGEAEVFQIWGKSENGYAIIDERKAPGKGTGIQRWMELAELLKDCRAVLVNGIGETPYQALIENDILPVEMSGFIVEGLEAVYNGRNVASLKGRRNGCSKGTACSGSGGGCG</sequence>
<dbReference type="PANTHER" id="PTHR43787:SF13">
    <property type="entry name" value="FEMO COFACTOR BIOSYNTHESIS PROTEIN NIFB"/>
    <property type="match status" value="1"/>
</dbReference>
<evidence type="ECO:0000256" key="5">
    <source>
        <dbReference type="ARBA" id="ARBA00021702"/>
    </source>
</evidence>
<comment type="pathway">
    <text evidence="3">Cofactor biosynthesis; Fe-Mo cofactor biosynthesis.</text>
</comment>
<dbReference type="SUPFAM" id="SSF53146">
    <property type="entry name" value="Nitrogenase accessory factor-like"/>
    <property type="match status" value="1"/>
</dbReference>
<comment type="similarity">
    <text evidence="4">Belongs to the radical SAM superfamily. NifB family.</text>
</comment>
<dbReference type="SMART" id="SM00729">
    <property type="entry name" value="Elp3"/>
    <property type="match status" value="1"/>
</dbReference>
<dbReference type="InterPro" id="IPR013785">
    <property type="entry name" value="Aldolase_TIM"/>
</dbReference>
<keyword evidence="11" id="KW-0535">Nitrogen fixation</keyword>
<feature type="domain" description="Radical SAM core" evidence="15">
    <location>
        <begin position="18"/>
        <end position="263"/>
    </location>
</feature>
<evidence type="ECO:0000256" key="8">
    <source>
        <dbReference type="ARBA" id="ARBA00022723"/>
    </source>
</evidence>
<dbReference type="PROSITE" id="PS51918">
    <property type="entry name" value="RADICAL_SAM"/>
    <property type="match status" value="1"/>
</dbReference>
<dbReference type="InterPro" id="IPR006638">
    <property type="entry name" value="Elp3/MiaA/NifB-like_rSAM"/>
</dbReference>
<keyword evidence="7" id="KW-0949">S-adenosyl-L-methionine</keyword>
<evidence type="ECO:0000256" key="7">
    <source>
        <dbReference type="ARBA" id="ARBA00022691"/>
    </source>
</evidence>
<dbReference type="Pfam" id="PF04055">
    <property type="entry name" value="Radical_SAM"/>
    <property type="match status" value="1"/>
</dbReference>
<proteinExistence type="inferred from homology"/>
<dbReference type="PANTHER" id="PTHR43787">
    <property type="entry name" value="FEMO COFACTOR BIOSYNTHESIS PROTEIN NIFB-RELATED"/>
    <property type="match status" value="1"/>
</dbReference>
<evidence type="ECO:0000256" key="4">
    <source>
        <dbReference type="ARBA" id="ARBA00006804"/>
    </source>
</evidence>
<protein>
    <recommendedName>
        <fullName evidence="5">FeMo cofactor biosynthesis protein NifB</fullName>
    </recommendedName>
    <alternativeName>
        <fullName evidence="14">Nitrogenase cofactor maturase NifB</fullName>
    </alternativeName>
    <alternativeName>
        <fullName evidence="13">Radical SAM assemblase NifB</fullName>
    </alternativeName>
</protein>
<dbReference type="GO" id="GO:0016829">
    <property type="term" value="F:lyase activity"/>
    <property type="evidence" value="ECO:0007669"/>
    <property type="project" value="UniProtKB-KW"/>
</dbReference>
<dbReference type="InterPro" id="IPR058240">
    <property type="entry name" value="rSAM_sf"/>
</dbReference>
<comment type="caution">
    <text evidence="16">The sequence shown here is derived from an EMBL/GenBank/DDBJ whole genome shotgun (WGS) entry which is preliminary data.</text>
</comment>
<keyword evidence="9" id="KW-0408">Iron</keyword>